<dbReference type="EMBL" id="CAJPUY010000024">
    <property type="protein sequence ID" value="CAG2155168.1"/>
    <property type="molecule type" value="Genomic_DNA"/>
</dbReference>
<name>A0A916MXN7_9BURK</name>
<dbReference type="AlphaFoldDB" id="A0A916MXN7"/>
<sequence length="71" mass="8003">MRRSENSLRALVEKWLSPSDASPARVTCFRHLANHKGCLVCVESTRTTRRLSIAFFRHGDGGWYVFPPVAG</sequence>
<accession>A0A916MXN7</accession>
<gene>
    <name evidence="1" type="ORF">LMG31506_05305</name>
</gene>
<comment type="caution">
    <text evidence="1">The sequence shown here is derived from an EMBL/GenBank/DDBJ whole genome shotgun (WGS) entry which is preliminary data.</text>
</comment>
<keyword evidence="2" id="KW-1185">Reference proteome</keyword>
<organism evidence="1 2">
    <name type="scientific">Cupriavidus yeoncheonensis</name>
    <dbReference type="NCBI Taxonomy" id="1462994"/>
    <lineage>
        <taxon>Bacteria</taxon>
        <taxon>Pseudomonadati</taxon>
        <taxon>Pseudomonadota</taxon>
        <taxon>Betaproteobacteria</taxon>
        <taxon>Burkholderiales</taxon>
        <taxon>Burkholderiaceae</taxon>
        <taxon>Cupriavidus</taxon>
    </lineage>
</organism>
<proteinExistence type="predicted"/>
<evidence type="ECO:0000313" key="1">
    <source>
        <dbReference type="EMBL" id="CAG2155168.1"/>
    </source>
</evidence>
<protein>
    <submittedName>
        <fullName evidence="1">Uncharacterized protein</fullName>
    </submittedName>
</protein>
<evidence type="ECO:0000313" key="2">
    <source>
        <dbReference type="Proteomes" id="UP000672934"/>
    </source>
</evidence>
<reference evidence="1" key="1">
    <citation type="submission" date="2021-03" db="EMBL/GenBank/DDBJ databases">
        <authorList>
            <person name="Peeters C."/>
        </authorList>
    </citation>
    <scope>NUCLEOTIDE SEQUENCE</scope>
    <source>
        <strain evidence="1">LMG 31506</strain>
    </source>
</reference>
<dbReference type="Proteomes" id="UP000672934">
    <property type="component" value="Unassembled WGS sequence"/>
</dbReference>